<feature type="region of interest" description="Disordered" evidence="1">
    <location>
        <begin position="1"/>
        <end position="24"/>
    </location>
</feature>
<protein>
    <submittedName>
        <fullName evidence="2">Uncharacterized protein</fullName>
    </submittedName>
</protein>
<evidence type="ECO:0000313" key="3">
    <source>
        <dbReference type="Proteomes" id="UP001055439"/>
    </source>
</evidence>
<dbReference type="AlphaFoldDB" id="A0A9E7H4J4"/>
<proteinExistence type="predicted"/>
<reference evidence="2" key="1">
    <citation type="submission" date="2022-05" db="EMBL/GenBank/DDBJ databases">
        <title>The Musa troglodytarum L. genome provides insights into the mechanism of non-climacteric behaviour and enrichment of carotenoids.</title>
        <authorList>
            <person name="Wang J."/>
        </authorList>
    </citation>
    <scope>NUCLEOTIDE SEQUENCE</scope>
    <source>
        <tissue evidence="2">Leaf</tissue>
    </source>
</reference>
<evidence type="ECO:0000256" key="1">
    <source>
        <dbReference type="SAM" id="MobiDB-lite"/>
    </source>
</evidence>
<feature type="compositionally biased region" description="Polar residues" evidence="1">
    <location>
        <begin position="209"/>
        <end position="223"/>
    </location>
</feature>
<evidence type="ECO:0000313" key="2">
    <source>
        <dbReference type="EMBL" id="URE24628.1"/>
    </source>
</evidence>
<gene>
    <name evidence="2" type="ORF">MUK42_18121</name>
</gene>
<dbReference type="Proteomes" id="UP001055439">
    <property type="component" value="Chromosome 8"/>
</dbReference>
<dbReference type="OrthoDB" id="1935246at2759"/>
<dbReference type="PANTHER" id="PTHR37202:SF1">
    <property type="entry name" value="ANKYRIN REPEAT PROTEIN"/>
    <property type="match status" value="1"/>
</dbReference>
<feature type="compositionally biased region" description="Basic and acidic residues" evidence="1">
    <location>
        <begin position="265"/>
        <end position="276"/>
    </location>
</feature>
<sequence length="426" mass="46347">MAGKEVREYTNLSDPKDRKWGKGKDKIDDEDITFQRMVAKVIAMNSHRLPGKGRRMGPIMGHTMHYRRMCVGNIFYVSVLITCPGRDIGFSCWVVDASRCRKLPVNVEATFMGEALWTAMTCYILKNKWKPRKMPSVFYGALKNGHLLHLRYPHGNDFHDSDYKAASLADSSPAPLPLPLRVEPKSKSGIRQQDLLKNIVGIKPKRQKVSSPGSLQPEHSTQPLPGRVASPADSEGKLGKNPSPTRPSETQKGSCLVAAVRVHKKQEEQEGKDPSMKSKGAIFTTDPMPMRCSTTTASPGLHSPFRTADFIAASRITSVDSASVALAEPSASTGINPRYTRLCLAGLSSLIAQSNESVVSTGTTTERIGTAGRYLATSLAVVPPRVKTTMSAAFALFAMRTAEDARLSNGLIGRGVVLIISLKMAP</sequence>
<name>A0A9E7H4J4_9LILI</name>
<accession>A0A9E7H4J4</accession>
<keyword evidence="3" id="KW-1185">Reference proteome</keyword>
<feature type="region of interest" description="Disordered" evidence="1">
    <location>
        <begin position="174"/>
        <end position="290"/>
    </location>
</feature>
<feature type="compositionally biased region" description="Polar residues" evidence="1">
    <location>
        <begin position="242"/>
        <end position="253"/>
    </location>
</feature>
<dbReference type="EMBL" id="CP097510">
    <property type="protein sequence ID" value="URE24628.1"/>
    <property type="molecule type" value="Genomic_DNA"/>
</dbReference>
<dbReference type="PANTHER" id="PTHR37202">
    <property type="entry name" value="ANKYRIN REPEAT PROTEIN"/>
    <property type="match status" value="1"/>
</dbReference>
<organism evidence="2 3">
    <name type="scientific">Musa troglodytarum</name>
    <name type="common">fe'i banana</name>
    <dbReference type="NCBI Taxonomy" id="320322"/>
    <lineage>
        <taxon>Eukaryota</taxon>
        <taxon>Viridiplantae</taxon>
        <taxon>Streptophyta</taxon>
        <taxon>Embryophyta</taxon>
        <taxon>Tracheophyta</taxon>
        <taxon>Spermatophyta</taxon>
        <taxon>Magnoliopsida</taxon>
        <taxon>Liliopsida</taxon>
        <taxon>Zingiberales</taxon>
        <taxon>Musaceae</taxon>
        <taxon>Musa</taxon>
    </lineage>
</organism>